<geneLocation type="plasmid" evidence="1 2">
    <name>unnamed1</name>
</geneLocation>
<dbReference type="AlphaFoldDB" id="A0AA50HAJ7"/>
<keyword evidence="1" id="KW-0614">Plasmid</keyword>
<keyword evidence="2" id="KW-1185">Reference proteome</keyword>
<gene>
    <name evidence="1" type="ORF">Q9313_19295</name>
</gene>
<name>A0AA50HAJ7_9HYPH</name>
<proteinExistence type="predicted"/>
<protein>
    <recommendedName>
        <fullName evidence="3">FCD domain-containing protein</fullName>
    </recommendedName>
</protein>
<dbReference type="EMBL" id="CP132303">
    <property type="protein sequence ID" value="WLS00217.1"/>
    <property type="molecule type" value="Genomic_DNA"/>
</dbReference>
<evidence type="ECO:0008006" key="3">
    <source>
        <dbReference type="Google" id="ProtNLM"/>
    </source>
</evidence>
<dbReference type="Proteomes" id="UP001234585">
    <property type="component" value="Plasmid unnamed1"/>
</dbReference>
<dbReference type="RefSeq" id="WP_306039751.1">
    <property type="nucleotide sequence ID" value="NZ_CP132303.1"/>
</dbReference>
<accession>A0AA50HAJ7</accession>
<evidence type="ECO:0000313" key="2">
    <source>
        <dbReference type="Proteomes" id="UP001234585"/>
    </source>
</evidence>
<reference evidence="1 2" key="1">
    <citation type="submission" date="2023-08" db="EMBL/GenBank/DDBJ databases">
        <title>Pathogen: clinical or host-associated sample.</title>
        <authorList>
            <person name="Hergert J."/>
            <person name="Casey R."/>
            <person name="Wagner J."/>
            <person name="Young E.L."/>
            <person name="Oakeson K.F."/>
        </authorList>
    </citation>
    <scope>NUCLEOTIDE SEQUENCE [LARGE SCALE GENOMIC DNA]</scope>
    <source>
        <strain evidence="1 2">1760953</strain>
        <plasmid evidence="1 2">unnamed1</plasmid>
    </source>
</reference>
<sequence>MDAIAQGDGDRAERAARLHISEGFRIRLKMLAEGSDD</sequence>
<organism evidence="1 2">
    <name type="scientific">Shinella sumterensis</name>
    <dbReference type="NCBI Taxonomy" id="1967501"/>
    <lineage>
        <taxon>Bacteria</taxon>
        <taxon>Pseudomonadati</taxon>
        <taxon>Pseudomonadota</taxon>
        <taxon>Alphaproteobacteria</taxon>
        <taxon>Hyphomicrobiales</taxon>
        <taxon>Rhizobiaceae</taxon>
        <taxon>Shinella</taxon>
    </lineage>
</organism>
<evidence type="ECO:0000313" key="1">
    <source>
        <dbReference type="EMBL" id="WLS00217.1"/>
    </source>
</evidence>